<dbReference type="Proteomes" id="UP000593566">
    <property type="component" value="Unassembled WGS sequence"/>
</dbReference>
<dbReference type="GeneID" id="59335683"/>
<dbReference type="RefSeq" id="XP_037156810.1">
    <property type="nucleotide sequence ID" value="XM_037298175.1"/>
</dbReference>
<feature type="transmembrane region" description="Helical" evidence="2">
    <location>
        <begin position="46"/>
        <end position="66"/>
    </location>
</feature>
<dbReference type="EMBL" id="JACCJB010000003">
    <property type="protein sequence ID" value="KAF6229168.1"/>
    <property type="molecule type" value="Genomic_DNA"/>
</dbReference>
<evidence type="ECO:0000313" key="3">
    <source>
        <dbReference type="EMBL" id="KAF6229168.1"/>
    </source>
</evidence>
<keyword evidence="4" id="KW-1185">Reference proteome</keyword>
<keyword evidence="2" id="KW-0472">Membrane</keyword>
<keyword evidence="2" id="KW-0812">Transmembrane</keyword>
<feature type="region of interest" description="Disordered" evidence="1">
    <location>
        <begin position="431"/>
        <end position="475"/>
    </location>
</feature>
<feature type="transmembrane region" description="Helical" evidence="2">
    <location>
        <begin position="181"/>
        <end position="204"/>
    </location>
</feature>
<gene>
    <name evidence="3" type="ORF">HO133_007284</name>
</gene>
<evidence type="ECO:0000313" key="4">
    <source>
        <dbReference type="Proteomes" id="UP000593566"/>
    </source>
</evidence>
<feature type="transmembrane region" description="Helical" evidence="2">
    <location>
        <begin position="290"/>
        <end position="309"/>
    </location>
</feature>
<proteinExistence type="predicted"/>
<feature type="compositionally biased region" description="Polar residues" evidence="1">
    <location>
        <begin position="457"/>
        <end position="470"/>
    </location>
</feature>
<comment type="caution">
    <text evidence="3">The sequence shown here is derived from an EMBL/GenBank/DDBJ whole genome shotgun (WGS) entry which is preliminary data.</text>
</comment>
<sequence>MSYSAGACLHAFALFARYKYDWPDNDTTAWYSTMAPKYYGDIDLQGIFPIHVAGCIALPPILNWSYLLRGSKGAKPVVILWGAMMFAAVIPSLIFSVRGFSPFEVTNEVTYCPTNAAINCTFDELYNDGYGIYSSTTYDRCQCNDTCGAVVPNGSPFRKGQSLQAVLTSDRSNNLGEKSSVYYAFVVNALFLLFILSHGILGLIEASWSQQHIRDTIFRRLSGATRRSSRESLSSKIRHHMGKCIAGFLFASAIVVTVLCPPVFISSVIINEIVTWSWPVAEDYDAVGQWGPWVAAAFAIIAATVQAISEAWQDRKSTKSQVAVSASVKEKRGSFRDLWMDVRVTLQDFKYWIVQGSLHEPLKPPKESGGKVDAKMPAKKPHRMFKEVQVSSFHCDKCRKLAGSVKYQCTDCDQGYCTNCWPRTQKRGARLEDTAEQPSNSKHLSIHRGNLDPLHSALSSPEISPTQTPTEDVPLRHIEEGRVALLPNISPSLS</sequence>
<reference evidence="3 4" key="1">
    <citation type="journal article" date="2020" name="Genomics">
        <title>Complete, high-quality genomes from long-read metagenomic sequencing of two wolf lichen thalli reveals enigmatic genome architecture.</title>
        <authorList>
            <person name="McKenzie S.K."/>
            <person name="Walston R.F."/>
            <person name="Allen J.L."/>
        </authorList>
    </citation>
    <scope>NUCLEOTIDE SEQUENCE [LARGE SCALE GENOMIC DNA]</scope>
    <source>
        <strain evidence="3">WasteWater1</strain>
    </source>
</reference>
<accession>A0A8H6KYH5</accession>
<protein>
    <submittedName>
        <fullName evidence="3">Uncharacterized protein</fullName>
    </submittedName>
</protein>
<feature type="transmembrane region" description="Helical" evidence="2">
    <location>
        <begin position="245"/>
        <end position="270"/>
    </location>
</feature>
<dbReference type="AlphaFoldDB" id="A0A8H6KYH5"/>
<organism evidence="3 4">
    <name type="scientific">Letharia lupina</name>
    <dbReference type="NCBI Taxonomy" id="560253"/>
    <lineage>
        <taxon>Eukaryota</taxon>
        <taxon>Fungi</taxon>
        <taxon>Dikarya</taxon>
        <taxon>Ascomycota</taxon>
        <taxon>Pezizomycotina</taxon>
        <taxon>Lecanoromycetes</taxon>
        <taxon>OSLEUM clade</taxon>
        <taxon>Lecanoromycetidae</taxon>
        <taxon>Lecanorales</taxon>
        <taxon>Lecanorineae</taxon>
        <taxon>Parmeliaceae</taxon>
        <taxon>Letharia</taxon>
    </lineage>
</organism>
<feature type="transmembrane region" description="Helical" evidence="2">
    <location>
        <begin position="78"/>
        <end position="97"/>
    </location>
</feature>
<keyword evidence="2" id="KW-1133">Transmembrane helix</keyword>
<evidence type="ECO:0000256" key="1">
    <source>
        <dbReference type="SAM" id="MobiDB-lite"/>
    </source>
</evidence>
<name>A0A8H6KYH5_9LECA</name>
<evidence type="ECO:0000256" key="2">
    <source>
        <dbReference type="SAM" id="Phobius"/>
    </source>
</evidence>